<dbReference type="KEGG" id="spu:585510"/>
<proteinExistence type="inferred from homology"/>
<keyword evidence="3 7" id="KW-0812">Transmembrane</keyword>
<sequence>MGKERGLEFQEVLKNWQYLVIVLVPIIFGWVPIAFNNSVGHMAYCIIIMALYWMTECLPLAATALLPILLFPLFGIQKSKDVCRNYLTDTTTVFFGGLMVAAAVEHWNLHKRVALRVLMLVGAKPRWLMFGFMSTTAFLSMWMSNTATTAMMIPISQAVLDELKPSENDEETGGDVDKNDENGSPMHKGSEEKEEHCSENPIELDEIAAGHIVEEPGSFPVEIKNAPLLIEEESKADRGHRLLCKGITLSIPYAANIGGTATLTGTPPNLVISAQVKKLFGPEVGVNFGTWMMYAFPGMVICLLICWVWLQIMYLDFFCLQRSDKRVGLAQEERAKMVIRRSYAALGKISFAEWAILGHFVVLVILWLTRDPKFVNGWSVNFLKGYVTDATSVIFISLLLFAFPSRLPSFFCRKKQDDDGSEDKKPAKIPTLLTWPVIHEKMAWSVIILLGGGSALADGCKVSGLSAWLATQFKEFSALPPASLAIIISTVVATFTEVTSNTATATIFLPIFAELSISIGLNPLYLMLPAVIACSFAFMLPVATPPNAIAFAHGNLTVLDMVKAGIVMNIACIFVSNLSLNTLGVWVFDVKTFPAWANRTVT</sequence>
<dbReference type="Pfam" id="PF00939">
    <property type="entry name" value="Na_sulph_symp"/>
    <property type="match status" value="1"/>
</dbReference>
<dbReference type="OrthoDB" id="6493944at2759"/>
<dbReference type="InterPro" id="IPR001898">
    <property type="entry name" value="SLC13A/DASS"/>
</dbReference>
<dbReference type="PANTHER" id="PTHR10283:SF82">
    <property type="entry name" value="SOLUTE CARRIER FAMILY 13 MEMBER 2"/>
    <property type="match status" value="1"/>
</dbReference>
<feature type="region of interest" description="Disordered" evidence="6">
    <location>
        <begin position="166"/>
        <end position="199"/>
    </location>
</feature>
<comment type="similarity">
    <text evidence="2">Belongs to the SLC13A/DASS transporter (TC 2.A.47) family. NADC subfamily.</text>
</comment>
<keyword evidence="5 7" id="KW-0472">Membrane</keyword>
<feature type="transmembrane region" description="Helical" evidence="7">
    <location>
        <begin position="564"/>
        <end position="588"/>
    </location>
</feature>
<evidence type="ECO:0000256" key="5">
    <source>
        <dbReference type="ARBA" id="ARBA00023136"/>
    </source>
</evidence>
<accession>A0A7M7TGT4</accession>
<evidence type="ECO:0000313" key="9">
    <source>
        <dbReference type="Proteomes" id="UP000007110"/>
    </source>
</evidence>
<protein>
    <recommendedName>
        <fullName evidence="10">Solute carrier family 13 member 5</fullName>
    </recommendedName>
</protein>
<feature type="transmembrane region" description="Helical" evidence="7">
    <location>
        <begin position="343"/>
        <end position="366"/>
    </location>
</feature>
<dbReference type="GeneID" id="585510"/>
<feature type="compositionally biased region" description="Basic and acidic residues" evidence="6">
    <location>
        <begin position="188"/>
        <end position="198"/>
    </location>
</feature>
<reference evidence="9" key="1">
    <citation type="submission" date="2015-02" db="EMBL/GenBank/DDBJ databases">
        <title>Genome sequencing for Strongylocentrotus purpuratus.</title>
        <authorList>
            <person name="Murali S."/>
            <person name="Liu Y."/>
            <person name="Vee V."/>
            <person name="English A."/>
            <person name="Wang M."/>
            <person name="Skinner E."/>
            <person name="Han Y."/>
            <person name="Muzny D.M."/>
            <person name="Worley K.C."/>
            <person name="Gibbs R.A."/>
        </authorList>
    </citation>
    <scope>NUCLEOTIDE SEQUENCE</scope>
</reference>
<dbReference type="Proteomes" id="UP000007110">
    <property type="component" value="Unassembled WGS sequence"/>
</dbReference>
<feature type="transmembrane region" description="Helical" evidence="7">
    <location>
        <begin position="127"/>
        <end position="144"/>
    </location>
</feature>
<feature type="transmembrane region" description="Helical" evidence="7">
    <location>
        <begin position="482"/>
        <end position="512"/>
    </location>
</feature>
<dbReference type="EnsemblMetazoa" id="XM_785335">
    <property type="protein sequence ID" value="XP_790428"/>
    <property type="gene ID" value="LOC585510"/>
</dbReference>
<dbReference type="GO" id="GO:0022857">
    <property type="term" value="F:transmembrane transporter activity"/>
    <property type="evidence" value="ECO:0000318"/>
    <property type="project" value="GO_Central"/>
</dbReference>
<reference evidence="8" key="2">
    <citation type="submission" date="2021-01" db="UniProtKB">
        <authorList>
            <consortium name="EnsemblMetazoa"/>
        </authorList>
    </citation>
    <scope>IDENTIFICATION</scope>
</reference>
<dbReference type="RefSeq" id="XP_790428.4">
    <property type="nucleotide sequence ID" value="XM_785335.5"/>
</dbReference>
<evidence type="ECO:0000256" key="1">
    <source>
        <dbReference type="ARBA" id="ARBA00004141"/>
    </source>
</evidence>
<organism evidence="8 9">
    <name type="scientific">Strongylocentrotus purpuratus</name>
    <name type="common">Purple sea urchin</name>
    <dbReference type="NCBI Taxonomy" id="7668"/>
    <lineage>
        <taxon>Eukaryota</taxon>
        <taxon>Metazoa</taxon>
        <taxon>Echinodermata</taxon>
        <taxon>Eleutherozoa</taxon>
        <taxon>Echinozoa</taxon>
        <taxon>Echinoidea</taxon>
        <taxon>Euechinoidea</taxon>
        <taxon>Echinacea</taxon>
        <taxon>Camarodonta</taxon>
        <taxon>Echinidea</taxon>
        <taxon>Strongylocentrotidae</taxon>
        <taxon>Strongylocentrotus</taxon>
    </lineage>
</organism>
<name>A0A7M7TGT4_STRPU</name>
<feature type="transmembrane region" description="Helical" evidence="7">
    <location>
        <begin position="86"/>
        <end position="107"/>
    </location>
</feature>
<evidence type="ECO:0000256" key="7">
    <source>
        <dbReference type="SAM" id="Phobius"/>
    </source>
</evidence>
<evidence type="ECO:0008006" key="10">
    <source>
        <dbReference type="Google" id="ProtNLM"/>
    </source>
</evidence>
<evidence type="ECO:0000256" key="6">
    <source>
        <dbReference type="SAM" id="MobiDB-lite"/>
    </source>
</evidence>
<keyword evidence="4 7" id="KW-1133">Transmembrane helix</keyword>
<dbReference type="OMA" id="LMGIWWM"/>
<dbReference type="GO" id="GO:0055085">
    <property type="term" value="P:transmembrane transport"/>
    <property type="evidence" value="ECO:0000318"/>
    <property type="project" value="GO_Central"/>
</dbReference>
<feature type="transmembrane region" description="Helical" evidence="7">
    <location>
        <begin position="524"/>
        <end position="544"/>
    </location>
</feature>
<feature type="transmembrane region" description="Helical" evidence="7">
    <location>
        <begin position="291"/>
        <end position="315"/>
    </location>
</feature>
<evidence type="ECO:0000313" key="8">
    <source>
        <dbReference type="EnsemblMetazoa" id="XP_790428"/>
    </source>
</evidence>
<feature type="transmembrane region" description="Helical" evidence="7">
    <location>
        <begin position="386"/>
        <end position="405"/>
    </location>
</feature>
<evidence type="ECO:0000256" key="4">
    <source>
        <dbReference type="ARBA" id="ARBA00022989"/>
    </source>
</evidence>
<evidence type="ECO:0000256" key="2">
    <source>
        <dbReference type="ARBA" id="ARBA00006772"/>
    </source>
</evidence>
<feature type="transmembrane region" description="Helical" evidence="7">
    <location>
        <begin position="16"/>
        <end position="35"/>
    </location>
</feature>
<comment type="subcellular location">
    <subcellularLocation>
        <location evidence="1">Membrane</location>
        <topology evidence="1">Multi-pass membrane protein</topology>
    </subcellularLocation>
</comment>
<dbReference type="InParanoid" id="A0A7M7TGT4"/>
<feature type="transmembrane region" description="Helical" evidence="7">
    <location>
        <begin position="41"/>
        <end position="74"/>
    </location>
</feature>
<evidence type="ECO:0000256" key="3">
    <source>
        <dbReference type="ARBA" id="ARBA00022692"/>
    </source>
</evidence>
<dbReference type="CDD" id="cd01115">
    <property type="entry name" value="SLC13_permease"/>
    <property type="match status" value="1"/>
</dbReference>
<dbReference type="PANTHER" id="PTHR10283">
    <property type="entry name" value="SOLUTE CARRIER FAMILY 13 MEMBER"/>
    <property type="match status" value="1"/>
</dbReference>
<dbReference type="GO" id="GO:0005886">
    <property type="term" value="C:plasma membrane"/>
    <property type="evidence" value="ECO:0000318"/>
    <property type="project" value="GO_Central"/>
</dbReference>
<keyword evidence="9" id="KW-1185">Reference proteome</keyword>
<dbReference type="GO" id="GO:0015556">
    <property type="term" value="F:C4-dicarboxylate transmembrane transporter activity"/>
    <property type="evidence" value="ECO:0007669"/>
    <property type="project" value="UniProtKB-ARBA"/>
</dbReference>
<dbReference type="GO" id="GO:0005310">
    <property type="term" value="F:dicarboxylic acid transmembrane transporter activity"/>
    <property type="evidence" value="ECO:0007669"/>
    <property type="project" value="UniProtKB-ARBA"/>
</dbReference>
<dbReference type="AlphaFoldDB" id="A0A7M7TGT4"/>